<feature type="region of interest" description="Disordered" evidence="3">
    <location>
        <begin position="1"/>
        <end position="81"/>
    </location>
</feature>
<feature type="transmembrane region" description="Helical" evidence="4">
    <location>
        <begin position="346"/>
        <end position="363"/>
    </location>
</feature>
<feature type="transmembrane region" description="Helical" evidence="4">
    <location>
        <begin position="438"/>
        <end position="459"/>
    </location>
</feature>
<comment type="caution">
    <text evidence="5">The sequence shown here is derived from an EMBL/GenBank/DDBJ whole genome shotgun (WGS) entry which is preliminary data.</text>
</comment>
<dbReference type="PANTHER" id="PTHR11360">
    <property type="entry name" value="MONOCARBOXYLATE TRANSPORTER"/>
    <property type="match status" value="1"/>
</dbReference>
<sequence>MAIGQRRKSQEKEKDNDIEKQARYGGDDSEVEESHDEDEGSVERQAEEDGDDDDDNSNNNDDVPDLEGGADGGGGGGGGLTSVLSRVLTRTSVKSVPPGPPPDGGVQAWMTVACVHLVTMNTWGFIGSFGVFQSYYATSLGRPPADISWIGSFQIFLLFFIGTATGRLTDAGYFRPVFFSGVALQLLGLFSSSWAGGSYWQLFLAQGVAMGVGNGCMFLPCMAIVSTYFEKRRALAIGIVACGSATGGLVFPSMARELLGRVGFAWTIRAIGFVQAVTLVGSGLLVKPRVRPRRGGAWLELEAFREGEYTLYMIGSFMCFLGLFFGFYYIASYSRTFIGLSYEDSLNLLLVLNGVGSVGRLIPNSLADRFGPMTIFVPTATIGGLSVLCWPAVHSVAGMYVWAVFYGMAAGGIQSLFPAGLTSMTSDPRKTGVRMGMVFSVCAFATLIGPPIAGAIITASAGRYIGAQMFAGVSILSGAGFMAAARVVRVRRMGAKWTVKV</sequence>
<feature type="compositionally biased region" description="Acidic residues" evidence="3">
    <location>
        <begin position="27"/>
        <end position="40"/>
    </location>
</feature>
<accession>A0AAJ0BD95</accession>
<name>A0AAJ0BD95_9PEZI</name>
<gene>
    <name evidence="5" type="ORF">QBC47DRAFT_303135</name>
</gene>
<comment type="similarity">
    <text evidence="2">Belongs to the major facilitator superfamily. Monocarboxylate porter (TC 2.A.1.13) family.</text>
</comment>
<feature type="transmembrane region" description="Helical" evidence="4">
    <location>
        <begin position="234"/>
        <end position="254"/>
    </location>
</feature>
<evidence type="ECO:0000313" key="5">
    <source>
        <dbReference type="EMBL" id="KAK1753726.1"/>
    </source>
</evidence>
<evidence type="ECO:0000256" key="4">
    <source>
        <dbReference type="SAM" id="Phobius"/>
    </source>
</evidence>
<dbReference type="GO" id="GO:0022857">
    <property type="term" value="F:transmembrane transporter activity"/>
    <property type="evidence" value="ECO:0007669"/>
    <property type="project" value="InterPro"/>
</dbReference>
<dbReference type="AlphaFoldDB" id="A0AAJ0BD95"/>
<keyword evidence="4" id="KW-0472">Membrane</keyword>
<feature type="transmembrane region" description="Helical" evidence="4">
    <location>
        <begin position="108"/>
        <end position="135"/>
    </location>
</feature>
<keyword evidence="4" id="KW-0812">Transmembrane</keyword>
<organism evidence="5 6">
    <name type="scientific">Echria macrotheca</name>
    <dbReference type="NCBI Taxonomy" id="438768"/>
    <lineage>
        <taxon>Eukaryota</taxon>
        <taxon>Fungi</taxon>
        <taxon>Dikarya</taxon>
        <taxon>Ascomycota</taxon>
        <taxon>Pezizomycotina</taxon>
        <taxon>Sordariomycetes</taxon>
        <taxon>Sordariomycetidae</taxon>
        <taxon>Sordariales</taxon>
        <taxon>Schizotheciaceae</taxon>
        <taxon>Echria</taxon>
    </lineage>
</organism>
<feature type="transmembrane region" description="Helical" evidence="4">
    <location>
        <begin position="465"/>
        <end position="488"/>
    </location>
</feature>
<feature type="compositionally biased region" description="Basic and acidic residues" evidence="3">
    <location>
        <begin position="8"/>
        <end position="26"/>
    </location>
</feature>
<dbReference type="GO" id="GO:0016020">
    <property type="term" value="C:membrane"/>
    <property type="evidence" value="ECO:0007669"/>
    <property type="project" value="UniProtKB-SubCell"/>
</dbReference>
<dbReference type="SUPFAM" id="SSF103473">
    <property type="entry name" value="MFS general substrate transporter"/>
    <property type="match status" value="1"/>
</dbReference>
<dbReference type="PANTHER" id="PTHR11360:SF130">
    <property type="entry name" value="MAJOR FACILITATOR SUPERFAMILY (MFS) PROFILE DOMAIN-CONTAINING PROTEIN-RELATED"/>
    <property type="match status" value="1"/>
</dbReference>
<feature type="transmembrane region" description="Helical" evidence="4">
    <location>
        <begin position="266"/>
        <end position="286"/>
    </location>
</feature>
<feature type="transmembrane region" description="Helical" evidence="4">
    <location>
        <begin position="309"/>
        <end position="331"/>
    </location>
</feature>
<dbReference type="Proteomes" id="UP001239445">
    <property type="component" value="Unassembled WGS sequence"/>
</dbReference>
<keyword evidence="4" id="KW-1133">Transmembrane helix</keyword>
<feature type="transmembrane region" description="Helical" evidence="4">
    <location>
        <begin position="177"/>
        <end position="197"/>
    </location>
</feature>
<evidence type="ECO:0000256" key="3">
    <source>
        <dbReference type="SAM" id="MobiDB-lite"/>
    </source>
</evidence>
<dbReference type="InterPro" id="IPR011701">
    <property type="entry name" value="MFS"/>
</dbReference>
<protein>
    <submittedName>
        <fullName evidence="5">Major facilitator superfamily domain-containing protein</fullName>
    </submittedName>
</protein>
<dbReference type="Gene3D" id="1.20.1250.20">
    <property type="entry name" value="MFS general substrate transporter like domains"/>
    <property type="match status" value="1"/>
</dbReference>
<feature type="transmembrane region" description="Helical" evidence="4">
    <location>
        <begin position="375"/>
        <end position="393"/>
    </location>
</feature>
<comment type="subcellular location">
    <subcellularLocation>
        <location evidence="1">Membrane</location>
        <topology evidence="1">Multi-pass membrane protein</topology>
    </subcellularLocation>
</comment>
<evidence type="ECO:0000256" key="1">
    <source>
        <dbReference type="ARBA" id="ARBA00004141"/>
    </source>
</evidence>
<evidence type="ECO:0000256" key="2">
    <source>
        <dbReference type="ARBA" id="ARBA00006727"/>
    </source>
</evidence>
<dbReference type="EMBL" id="MU839837">
    <property type="protein sequence ID" value="KAK1753726.1"/>
    <property type="molecule type" value="Genomic_DNA"/>
</dbReference>
<feature type="transmembrane region" description="Helical" evidence="4">
    <location>
        <begin position="147"/>
        <end position="165"/>
    </location>
</feature>
<dbReference type="InterPro" id="IPR036259">
    <property type="entry name" value="MFS_trans_sf"/>
</dbReference>
<dbReference type="InterPro" id="IPR050327">
    <property type="entry name" value="Proton-linked_MCT"/>
</dbReference>
<feature type="transmembrane region" description="Helical" evidence="4">
    <location>
        <begin position="203"/>
        <end position="225"/>
    </location>
</feature>
<evidence type="ECO:0000313" key="6">
    <source>
        <dbReference type="Proteomes" id="UP001239445"/>
    </source>
</evidence>
<feature type="transmembrane region" description="Helical" evidence="4">
    <location>
        <begin position="399"/>
        <end position="417"/>
    </location>
</feature>
<dbReference type="Pfam" id="PF07690">
    <property type="entry name" value="MFS_1"/>
    <property type="match status" value="1"/>
</dbReference>
<keyword evidence="6" id="KW-1185">Reference proteome</keyword>
<proteinExistence type="inferred from homology"/>
<feature type="compositionally biased region" description="Gly residues" evidence="3">
    <location>
        <begin position="69"/>
        <end position="80"/>
    </location>
</feature>
<reference evidence="5" key="1">
    <citation type="submission" date="2023-06" db="EMBL/GenBank/DDBJ databases">
        <title>Genome-scale phylogeny and comparative genomics of the fungal order Sordariales.</title>
        <authorList>
            <consortium name="Lawrence Berkeley National Laboratory"/>
            <person name="Hensen N."/>
            <person name="Bonometti L."/>
            <person name="Westerberg I."/>
            <person name="Brannstrom I.O."/>
            <person name="Guillou S."/>
            <person name="Cros-Aarteil S."/>
            <person name="Calhoun S."/>
            <person name="Haridas S."/>
            <person name="Kuo A."/>
            <person name="Mondo S."/>
            <person name="Pangilinan J."/>
            <person name="Riley R."/>
            <person name="Labutti K."/>
            <person name="Andreopoulos B."/>
            <person name="Lipzen A."/>
            <person name="Chen C."/>
            <person name="Yanf M."/>
            <person name="Daum C."/>
            <person name="Ng V."/>
            <person name="Clum A."/>
            <person name="Steindorff A."/>
            <person name="Ohm R."/>
            <person name="Martin F."/>
            <person name="Silar P."/>
            <person name="Natvig D."/>
            <person name="Lalanne C."/>
            <person name="Gautier V."/>
            <person name="Ament-Velasquez S.L."/>
            <person name="Kruys A."/>
            <person name="Hutchinson M.I."/>
            <person name="Powell A.J."/>
            <person name="Barry K."/>
            <person name="Miller A.N."/>
            <person name="Grigoriev I.V."/>
            <person name="Debuchy R."/>
            <person name="Gladieux P."/>
            <person name="Thoren M.H."/>
            <person name="Johannesson H."/>
        </authorList>
    </citation>
    <scope>NUCLEOTIDE SEQUENCE</scope>
    <source>
        <strain evidence="5">PSN4</strain>
    </source>
</reference>